<sequence length="56" mass="6271">MTGLQYLSCERCSTVYARPVGYDVDTDVRCSECGSGRLVDVSNRLDDEPYFTSALR</sequence>
<accession>A0ABD5SCF2</accession>
<reference evidence="1 2" key="1">
    <citation type="journal article" date="2019" name="Int. J. Syst. Evol. Microbiol.">
        <title>The Global Catalogue of Microorganisms (GCM) 10K type strain sequencing project: providing services to taxonomists for standard genome sequencing and annotation.</title>
        <authorList>
            <consortium name="The Broad Institute Genomics Platform"/>
            <consortium name="The Broad Institute Genome Sequencing Center for Infectious Disease"/>
            <person name="Wu L."/>
            <person name="Ma J."/>
        </authorList>
    </citation>
    <scope>NUCLEOTIDE SEQUENCE [LARGE SCALE GENOMIC DNA]</scope>
    <source>
        <strain evidence="1 2">CGMCC 1.3239</strain>
    </source>
</reference>
<evidence type="ECO:0000313" key="2">
    <source>
        <dbReference type="Proteomes" id="UP001596442"/>
    </source>
</evidence>
<name>A0ABD5SCF2_9EURY</name>
<keyword evidence="2" id="KW-1185">Reference proteome</keyword>
<gene>
    <name evidence="1" type="ORF">ACFQEU_11940</name>
</gene>
<dbReference type="RefSeq" id="WP_379782413.1">
    <property type="nucleotide sequence ID" value="NZ_JBHSWW010000207.1"/>
</dbReference>
<organism evidence="1 2">
    <name type="scientific">Halorubrum tibetense</name>
    <dbReference type="NCBI Taxonomy" id="175631"/>
    <lineage>
        <taxon>Archaea</taxon>
        <taxon>Methanobacteriati</taxon>
        <taxon>Methanobacteriota</taxon>
        <taxon>Stenosarchaea group</taxon>
        <taxon>Halobacteria</taxon>
        <taxon>Halobacteriales</taxon>
        <taxon>Haloferacaceae</taxon>
        <taxon>Halorubrum</taxon>
    </lineage>
</organism>
<proteinExistence type="predicted"/>
<dbReference type="AlphaFoldDB" id="A0ABD5SCF2"/>
<protein>
    <recommendedName>
        <fullName evidence="3">Small CPxCG-related zinc finger protein</fullName>
    </recommendedName>
</protein>
<evidence type="ECO:0008006" key="3">
    <source>
        <dbReference type="Google" id="ProtNLM"/>
    </source>
</evidence>
<comment type="caution">
    <text evidence="1">The sequence shown here is derived from an EMBL/GenBank/DDBJ whole genome shotgun (WGS) entry which is preliminary data.</text>
</comment>
<dbReference type="EMBL" id="JBHSWW010000207">
    <property type="protein sequence ID" value="MFC6754166.1"/>
    <property type="molecule type" value="Genomic_DNA"/>
</dbReference>
<dbReference type="Proteomes" id="UP001596442">
    <property type="component" value="Unassembled WGS sequence"/>
</dbReference>
<evidence type="ECO:0000313" key="1">
    <source>
        <dbReference type="EMBL" id="MFC6754166.1"/>
    </source>
</evidence>